<name>A0ABN8QDM8_9CNID</name>
<proteinExistence type="predicted"/>
<feature type="domain" description="Integrase core" evidence="1">
    <location>
        <begin position="219"/>
        <end position="409"/>
    </location>
</feature>
<dbReference type="Pfam" id="PF24764">
    <property type="entry name" value="rva_4"/>
    <property type="match status" value="1"/>
</dbReference>
<dbReference type="InterPro" id="IPR058913">
    <property type="entry name" value="Integrase_dom_put"/>
</dbReference>
<dbReference type="PANTHER" id="PTHR46791:SF5">
    <property type="entry name" value="CLR5 DOMAIN-CONTAINING PROTEIN-RELATED"/>
    <property type="match status" value="1"/>
</dbReference>
<protein>
    <recommendedName>
        <fullName evidence="1">Integrase core domain-containing protein</fullName>
    </recommendedName>
</protein>
<keyword evidence="3" id="KW-1185">Reference proteome</keyword>
<evidence type="ECO:0000259" key="1">
    <source>
        <dbReference type="Pfam" id="PF24764"/>
    </source>
</evidence>
<sequence length="483" mass="55752">MAHEGQHQSPLELITQNVRSVLADVLNKLECGDVDHSIDFARYRVEWLCSVLVRLGGSLEENLLPRLQEAQQLLAILDRDDYFNSTSYAPPVIKTGIRGRPKFYIPREQLEYFIEYGFKATNVSKMLCVCDKTVYRRLEEYGISMRMNYTQITEPELDDVIRNILREFPNSGYKSLRGHLLARGLKVQERRLCEAMRRTDPGGIIVRALQLRVTHRRVNIKQPLSLWQMDGNHKLIRWKLVVHGCIDGYSRKVMYLSCQGNNRGDTVLAEFTQAVNSYGLASRVRGDHGIKLTLKNVRVAQCMFNHPYRGPGRRSYITGPSVHNQRIERLWIDLFVGCLYIYYSVFYYLEDSGYLDVADNVHMFCLHYVFKARINQHLKWFSTGWDNHPIRTAGNRTPNELWIIGSLEATRYFEAYGIDFDGPVPELESEQQENLNILDIPNPLSGDDFAELQQQIDPLHQDNAYGIDVYISTCLFVGARLGT</sequence>
<organism evidence="2 3">
    <name type="scientific">Porites lobata</name>
    <dbReference type="NCBI Taxonomy" id="104759"/>
    <lineage>
        <taxon>Eukaryota</taxon>
        <taxon>Metazoa</taxon>
        <taxon>Cnidaria</taxon>
        <taxon>Anthozoa</taxon>
        <taxon>Hexacorallia</taxon>
        <taxon>Scleractinia</taxon>
        <taxon>Fungiina</taxon>
        <taxon>Poritidae</taxon>
        <taxon>Porites</taxon>
    </lineage>
</organism>
<dbReference type="SUPFAM" id="SSF53098">
    <property type="entry name" value="Ribonuclease H-like"/>
    <property type="match status" value="1"/>
</dbReference>
<comment type="caution">
    <text evidence="2">The sequence shown here is derived from an EMBL/GenBank/DDBJ whole genome shotgun (WGS) entry which is preliminary data.</text>
</comment>
<evidence type="ECO:0000313" key="3">
    <source>
        <dbReference type="Proteomes" id="UP001159405"/>
    </source>
</evidence>
<reference evidence="2 3" key="1">
    <citation type="submission" date="2022-05" db="EMBL/GenBank/DDBJ databases">
        <authorList>
            <consortium name="Genoscope - CEA"/>
            <person name="William W."/>
        </authorList>
    </citation>
    <scope>NUCLEOTIDE SEQUENCE [LARGE SCALE GENOMIC DNA]</scope>
</reference>
<dbReference type="PANTHER" id="PTHR46791">
    <property type="entry name" value="EXPRESSED PROTEIN"/>
    <property type="match status" value="1"/>
</dbReference>
<evidence type="ECO:0000313" key="2">
    <source>
        <dbReference type="EMBL" id="CAH3162513.1"/>
    </source>
</evidence>
<accession>A0ABN8QDM8</accession>
<gene>
    <name evidence="2" type="ORF">PLOB_00005362</name>
</gene>
<dbReference type="InterPro" id="IPR012337">
    <property type="entry name" value="RNaseH-like_sf"/>
</dbReference>
<dbReference type="EMBL" id="CALNXK010000123">
    <property type="protein sequence ID" value="CAH3162513.1"/>
    <property type="molecule type" value="Genomic_DNA"/>
</dbReference>
<dbReference type="Proteomes" id="UP001159405">
    <property type="component" value="Unassembled WGS sequence"/>
</dbReference>